<evidence type="ECO:0000256" key="2">
    <source>
        <dbReference type="ARBA" id="ARBA00022676"/>
    </source>
</evidence>
<organism evidence="5 6">
    <name type="scientific">Nonomuraea ferruginea</name>
    <dbReference type="NCBI Taxonomy" id="46174"/>
    <lineage>
        <taxon>Bacteria</taxon>
        <taxon>Bacillati</taxon>
        <taxon>Actinomycetota</taxon>
        <taxon>Actinomycetes</taxon>
        <taxon>Streptosporangiales</taxon>
        <taxon>Streptosporangiaceae</taxon>
        <taxon>Nonomuraea</taxon>
    </lineage>
</organism>
<accession>A0ABT4T3V5</accession>
<reference evidence="5 6" key="1">
    <citation type="submission" date="2022-11" db="EMBL/GenBank/DDBJ databases">
        <title>Nonomuraea corallina sp. nov., a new species of the genus Nonomuraea isolated from sea side sediment in Thai sea.</title>
        <authorList>
            <person name="Ngamcharungchit C."/>
            <person name="Matsumoto A."/>
            <person name="Suriyachadkun C."/>
            <person name="Panbangred W."/>
            <person name="Inahashi Y."/>
            <person name="Intra B."/>
        </authorList>
    </citation>
    <scope>NUCLEOTIDE SEQUENCE [LARGE SCALE GENOMIC DNA]</scope>
    <source>
        <strain evidence="5 6">DSM 43553</strain>
    </source>
</reference>
<evidence type="ECO:0000256" key="1">
    <source>
        <dbReference type="ARBA" id="ARBA00006962"/>
    </source>
</evidence>
<keyword evidence="3" id="KW-0808">Transferase</keyword>
<comment type="caution">
    <text evidence="5">The sequence shown here is derived from an EMBL/GenBank/DDBJ whole genome shotgun (WGS) entry which is preliminary data.</text>
</comment>
<protein>
    <recommendedName>
        <fullName evidence="4">Diacylglycerol glucosyltransferase N-terminal domain-containing protein</fullName>
    </recommendedName>
</protein>
<evidence type="ECO:0000313" key="5">
    <source>
        <dbReference type="EMBL" id="MDA0644196.1"/>
    </source>
</evidence>
<dbReference type="Proteomes" id="UP001212498">
    <property type="component" value="Unassembled WGS sequence"/>
</dbReference>
<name>A0ABT4T3V5_9ACTN</name>
<dbReference type="Pfam" id="PF06925">
    <property type="entry name" value="MGDG_synth"/>
    <property type="match status" value="1"/>
</dbReference>
<gene>
    <name evidence="5" type="ORF">OUY24_26505</name>
</gene>
<dbReference type="InterPro" id="IPR050519">
    <property type="entry name" value="Glycosyltransf_28_UgtP"/>
</dbReference>
<keyword evidence="6" id="KW-1185">Reference proteome</keyword>
<evidence type="ECO:0000259" key="4">
    <source>
        <dbReference type="Pfam" id="PF06925"/>
    </source>
</evidence>
<evidence type="ECO:0000313" key="6">
    <source>
        <dbReference type="Proteomes" id="UP001212498"/>
    </source>
</evidence>
<dbReference type="PANTHER" id="PTHR43025">
    <property type="entry name" value="MONOGALACTOSYLDIACYLGLYCEROL SYNTHASE"/>
    <property type="match status" value="1"/>
</dbReference>
<feature type="domain" description="Diacylglycerol glucosyltransferase N-terminal" evidence="4">
    <location>
        <begin position="27"/>
        <end position="169"/>
    </location>
</feature>
<dbReference type="InterPro" id="IPR009695">
    <property type="entry name" value="Diacylglyc_glucosyltr_N"/>
</dbReference>
<dbReference type="RefSeq" id="WP_271278259.1">
    <property type="nucleotide sequence ID" value="NZ_BAABFD010000016.1"/>
</dbReference>
<keyword evidence="2" id="KW-0328">Glycosyltransferase</keyword>
<sequence length="367" mass="39331">MRPPAGRTMSAEGRRLLIISAAMGAGHDAVAAELARRLTSLGADVQVVDVLHLLPLRLGRLLRGSYRWMIRRAPWLYEVIYRVFFAAKRAPSVSPLTALAGVRLLRLVSHRPPDEVISTFHVAAQVTGTLRRRGRLPATSTVLVTDFAVHRLWLHPGNDRYLCPNPATIPRIAALTGRPASVHAPVVRPAFLDRTRPAAGDVRARIGAAPGDRLVLISSGSWGVGHVAETARIVARSGRYVPVILCGRDAGLRRRLAGAHGGLALGWQEDMPALMSAAYALVDNGAGLTCEEAFAAGLPVISYRPIPGHGLDGALAMARAEVTVHAPDAASLVHALDQLRDARRRDRLLARASALFDAAPAEAVLLR</sequence>
<proteinExistence type="inferred from homology"/>
<dbReference type="Gene3D" id="3.40.50.2000">
    <property type="entry name" value="Glycogen Phosphorylase B"/>
    <property type="match status" value="1"/>
</dbReference>
<dbReference type="SUPFAM" id="SSF53756">
    <property type="entry name" value="UDP-Glycosyltransferase/glycogen phosphorylase"/>
    <property type="match status" value="1"/>
</dbReference>
<evidence type="ECO:0000256" key="3">
    <source>
        <dbReference type="ARBA" id="ARBA00022679"/>
    </source>
</evidence>
<dbReference type="PANTHER" id="PTHR43025:SF3">
    <property type="entry name" value="MONOGALACTOSYLDIACYLGLYCEROL SYNTHASE 1, CHLOROPLASTIC"/>
    <property type="match status" value="1"/>
</dbReference>
<comment type="similarity">
    <text evidence="1">Belongs to the glycosyltransferase 28 family.</text>
</comment>
<dbReference type="EMBL" id="JAPNUD010000089">
    <property type="protein sequence ID" value="MDA0644196.1"/>
    <property type="molecule type" value="Genomic_DNA"/>
</dbReference>